<dbReference type="SUPFAM" id="SSF53271">
    <property type="entry name" value="PRTase-like"/>
    <property type="match status" value="1"/>
</dbReference>
<comment type="caution">
    <text evidence="6">Lacks conserved residue(s) required for the propagation of feature annotation.</text>
</comment>
<dbReference type="PANTHER" id="PTHR19278:SF9">
    <property type="entry name" value="URIDINE 5'-MONOPHOSPHATE SYNTHASE"/>
    <property type="match status" value="1"/>
</dbReference>
<dbReference type="NCBIfam" id="TIGR00336">
    <property type="entry name" value="pyrE"/>
    <property type="match status" value="1"/>
</dbReference>
<dbReference type="AlphaFoldDB" id="A0A662Z0I6"/>
<feature type="binding site" evidence="6">
    <location>
        <position position="93"/>
    </location>
    <ligand>
        <name>5-phospho-alpha-D-ribose 1-diphosphate</name>
        <dbReference type="ChEBI" id="CHEBI:58017"/>
        <note>ligand shared between dimeric partners</note>
    </ligand>
</feature>
<comment type="catalytic activity">
    <reaction evidence="6">
        <text>orotidine 5'-phosphate + diphosphate = orotate + 5-phospho-alpha-D-ribose 1-diphosphate</text>
        <dbReference type="Rhea" id="RHEA:10380"/>
        <dbReference type="ChEBI" id="CHEBI:30839"/>
        <dbReference type="ChEBI" id="CHEBI:33019"/>
        <dbReference type="ChEBI" id="CHEBI:57538"/>
        <dbReference type="ChEBI" id="CHEBI:58017"/>
        <dbReference type="EC" id="2.4.2.10"/>
    </reaction>
</comment>
<evidence type="ECO:0000259" key="7">
    <source>
        <dbReference type="Pfam" id="PF00156"/>
    </source>
</evidence>
<evidence type="ECO:0000313" key="9">
    <source>
        <dbReference type="Proteomes" id="UP000243605"/>
    </source>
</evidence>
<dbReference type="InterPro" id="IPR023031">
    <property type="entry name" value="OPRT"/>
</dbReference>
<evidence type="ECO:0000256" key="2">
    <source>
        <dbReference type="ARBA" id="ARBA00011971"/>
    </source>
</evidence>
<dbReference type="Pfam" id="PF00156">
    <property type="entry name" value="Pribosyltran"/>
    <property type="match status" value="1"/>
</dbReference>
<keyword evidence="3 6" id="KW-0328">Glycosyltransferase</keyword>
<feature type="binding site" description="in other chain" evidence="6">
    <location>
        <begin position="119"/>
        <end position="127"/>
    </location>
    <ligand>
        <name>5-phospho-alpha-D-ribose 1-diphosphate</name>
        <dbReference type="ChEBI" id="CHEBI:58017"/>
        <note>ligand shared between dimeric partners</note>
    </ligand>
</feature>
<dbReference type="CDD" id="cd06223">
    <property type="entry name" value="PRTases_typeI"/>
    <property type="match status" value="1"/>
</dbReference>
<dbReference type="GO" id="GO:0044205">
    <property type="term" value="P:'de novo' UMP biosynthetic process"/>
    <property type="evidence" value="ECO:0007669"/>
    <property type="project" value="UniProtKB-UniRule"/>
</dbReference>
<dbReference type="Proteomes" id="UP000243605">
    <property type="component" value="Unassembled WGS sequence"/>
</dbReference>
<evidence type="ECO:0000256" key="6">
    <source>
        <dbReference type="HAMAP-Rule" id="MF_01208"/>
    </source>
</evidence>
<evidence type="ECO:0000256" key="1">
    <source>
        <dbReference type="ARBA" id="ARBA00004889"/>
    </source>
</evidence>
<dbReference type="GO" id="GO:0004588">
    <property type="term" value="F:orotate phosphoribosyltransferase activity"/>
    <property type="evidence" value="ECO:0007669"/>
    <property type="project" value="UniProtKB-UniRule"/>
</dbReference>
<organism evidence="8 9">
    <name type="scientific">Aliicoccus persicus</name>
    <dbReference type="NCBI Taxonomy" id="930138"/>
    <lineage>
        <taxon>Bacteria</taxon>
        <taxon>Bacillati</taxon>
        <taxon>Bacillota</taxon>
        <taxon>Bacilli</taxon>
        <taxon>Bacillales</taxon>
        <taxon>Staphylococcaceae</taxon>
        <taxon>Aliicoccus</taxon>
    </lineage>
</organism>
<dbReference type="EC" id="2.4.2.10" evidence="2 6"/>
<reference evidence="8 9" key="1">
    <citation type="submission" date="2016-10" db="EMBL/GenBank/DDBJ databases">
        <authorList>
            <person name="Varghese N."/>
            <person name="Submissions S."/>
        </authorList>
    </citation>
    <scope>NUCLEOTIDE SEQUENCE [LARGE SCALE GENOMIC DNA]</scope>
    <source>
        <strain evidence="8 9">IBRC-M10081</strain>
    </source>
</reference>
<name>A0A662Z0I6_9STAP</name>
<keyword evidence="5 6" id="KW-0665">Pyrimidine biosynthesis</keyword>
<dbReference type="GO" id="GO:0000287">
    <property type="term" value="F:magnesium ion binding"/>
    <property type="evidence" value="ECO:0007669"/>
    <property type="project" value="UniProtKB-UniRule"/>
</dbReference>
<dbReference type="InterPro" id="IPR029057">
    <property type="entry name" value="PRTase-like"/>
</dbReference>
<keyword evidence="6" id="KW-0460">Magnesium</keyword>
<gene>
    <name evidence="6" type="primary">pyrE</name>
    <name evidence="8" type="ORF">SAMN05192557_0124</name>
</gene>
<dbReference type="RefSeq" id="WP_091472771.1">
    <property type="nucleotide sequence ID" value="NZ_FOIT01000001.1"/>
</dbReference>
<dbReference type="PANTHER" id="PTHR19278">
    <property type="entry name" value="OROTATE PHOSPHORIBOSYLTRANSFERASE"/>
    <property type="match status" value="1"/>
</dbReference>
<evidence type="ECO:0000256" key="5">
    <source>
        <dbReference type="ARBA" id="ARBA00022975"/>
    </source>
</evidence>
<feature type="binding site" evidence="6">
    <location>
        <position position="99"/>
    </location>
    <ligand>
        <name>5-phospho-alpha-D-ribose 1-diphosphate</name>
        <dbReference type="ChEBI" id="CHEBI:58017"/>
        <note>ligand shared between dimeric partners</note>
    </ligand>
</feature>
<evidence type="ECO:0000313" key="8">
    <source>
        <dbReference type="EMBL" id="SEV80937.1"/>
    </source>
</evidence>
<dbReference type="OrthoDB" id="9802134at2"/>
<sequence>MREESIAGILLDINAVMIRPNDKFTWASGIQSPIYCDNRKIIGDVAARRAVSKRFVELIEGKNVDVIAGTSTAGIPHAAFIAEEMSLPMSYVRGSKKAHGTGAQIEGADVKGKRVVLIEDLVSTGGSSLEAVSALKEAGAEVVNVTAIFTYELDRARENFEASGVELLTLSNVSTLLSVSVDRGDLSEADVEEVREFLSNL</sequence>
<dbReference type="EMBL" id="FOIT01000001">
    <property type="protein sequence ID" value="SEV80937.1"/>
    <property type="molecule type" value="Genomic_DNA"/>
</dbReference>
<dbReference type="HAMAP" id="MF_01208">
    <property type="entry name" value="PyrE"/>
    <property type="match status" value="1"/>
</dbReference>
<proteinExistence type="inferred from homology"/>
<comment type="subunit">
    <text evidence="6">Homodimer.</text>
</comment>
<keyword evidence="9" id="KW-1185">Reference proteome</keyword>
<comment type="pathway">
    <text evidence="1 6">Pyrimidine metabolism; UMP biosynthesis via de novo pathway; UMP from orotate: step 1/2.</text>
</comment>
<accession>A0A662Z0I6</accession>
<comment type="similarity">
    <text evidence="6">Belongs to the purine/pyrimidine phosphoribosyltransferase family. PyrE subfamily.</text>
</comment>
<evidence type="ECO:0000256" key="3">
    <source>
        <dbReference type="ARBA" id="ARBA00022676"/>
    </source>
</evidence>
<feature type="binding site" evidence="6">
    <location>
        <position position="97"/>
    </location>
    <ligand>
        <name>5-phospho-alpha-D-ribose 1-diphosphate</name>
        <dbReference type="ChEBI" id="CHEBI:58017"/>
        <note>ligand shared between dimeric partners</note>
    </ligand>
</feature>
<dbReference type="UniPathway" id="UPA00070">
    <property type="reaction ID" value="UER00119"/>
</dbReference>
<dbReference type="InterPro" id="IPR004467">
    <property type="entry name" value="Or_phspho_trans_dom"/>
</dbReference>
<comment type="cofactor">
    <cofactor evidence="6">
        <name>Mg(2+)</name>
        <dbReference type="ChEBI" id="CHEBI:18420"/>
    </cofactor>
</comment>
<dbReference type="GO" id="GO:0019856">
    <property type="term" value="P:pyrimidine nucleobase biosynthetic process"/>
    <property type="evidence" value="ECO:0007669"/>
    <property type="project" value="TreeGrafter"/>
</dbReference>
<feature type="domain" description="Phosphoribosyltransferase" evidence="7">
    <location>
        <begin position="48"/>
        <end position="150"/>
    </location>
</feature>
<feature type="binding site" evidence="6">
    <location>
        <position position="123"/>
    </location>
    <ligand>
        <name>orotate</name>
        <dbReference type="ChEBI" id="CHEBI:30839"/>
    </ligand>
</feature>
<comment type="function">
    <text evidence="6">Catalyzes the transfer of a ribosyl phosphate group from 5-phosphoribose 1-diphosphate to orotate, leading to the formation of orotidine monophosphate (OMP).</text>
</comment>
<keyword evidence="4 6" id="KW-0808">Transferase</keyword>
<protein>
    <recommendedName>
        <fullName evidence="2 6">Orotate phosphoribosyltransferase</fullName>
        <shortName evidence="6">OPRT</shortName>
        <shortName evidence="6">OPRTase</shortName>
        <ecNumber evidence="2 6">2.4.2.10</ecNumber>
    </recommendedName>
</protein>
<dbReference type="InterPro" id="IPR000836">
    <property type="entry name" value="PRTase_dom"/>
</dbReference>
<dbReference type="Gene3D" id="3.40.50.2020">
    <property type="match status" value="1"/>
</dbReference>
<evidence type="ECO:0000256" key="4">
    <source>
        <dbReference type="ARBA" id="ARBA00022679"/>
    </source>
</evidence>